<feature type="region of interest" description="Disordered" evidence="1">
    <location>
        <begin position="16"/>
        <end position="41"/>
    </location>
</feature>
<dbReference type="STRING" id="2082308.A0A2K1QKX6"/>
<feature type="compositionally biased region" description="Basic and acidic residues" evidence="1">
    <location>
        <begin position="22"/>
        <end position="41"/>
    </location>
</feature>
<keyword evidence="3" id="KW-1185">Reference proteome</keyword>
<name>A0A2K1QKX6_9PEZI</name>
<dbReference type="Proteomes" id="UP000243797">
    <property type="component" value="Unassembled WGS sequence"/>
</dbReference>
<accession>A0A2K1QKX6</accession>
<sequence>MRVPVEPAGIPIIRRRTVGGRGPDRETTYQEEMDARRRQEREDEVLARRMQLEADFGVEGRRIPFRHVAAPAAVPTRPRDARARRQAALNETFEVGNNAGHFLNDDFVRTAANAVLGAFDEGTSGLGRRGERASVRRPSAAVQAGHAPLADPGLAPDAFGDSSILGAANVAGLRTGSGSGSVKKKRASFTRIAKNGGVAQGGKSDRIRGWLANVE</sequence>
<dbReference type="InParanoid" id="A0A2K1QKX6"/>
<dbReference type="AlphaFoldDB" id="A0A2K1QKX6"/>
<dbReference type="OrthoDB" id="9977870at2759"/>
<evidence type="ECO:0000313" key="2">
    <source>
        <dbReference type="EMBL" id="PNS15805.1"/>
    </source>
</evidence>
<gene>
    <name evidence="2" type="ORF">CAC42_4257</name>
</gene>
<evidence type="ECO:0000313" key="3">
    <source>
        <dbReference type="Proteomes" id="UP000243797"/>
    </source>
</evidence>
<protein>
    <submittedName>
        <fullName evidence="2">3-oxoacyl</fullName>
    </submittedName>
</protein>
<organism evidence="2 3">
    <name type="scientific">Sphaceloma murrayae</name>
    <dbReference type="NCBI Taxonomy" id="2082308"/>
    <lineage>
        <taxon>Eukaryota</taxon>
        <taxon>Fungi</taxon>
        <taxon>Dikarya</taxon>
        <taxon>Ascomycota</taxon>
        <taxon>Pezizomycotina</taxon>
        <taxon>Dothideomycetes</taxon>
        <taxon>Dothideomycetidae</taxon>
        <taxon>Myriangiales</taxon>
        <taxon>Elsinoaceae</taxon>
        <taxon>Sphaceloma</taxon>
    </lineage>
</organism>
<proteinExistence type="predicted"/>
<evidence type="ECO:0000256" key="1">
    <source>
        <dbReference type="SAM" id="MobiDB-lite"/>
    </source>
</evidence>
<dbReference type="EMBL" id="NKHZ01000068">
    <property type="protein sequence ID" value="PNS15805.1"/>
    <property type="molecule type" value="Genomic_DNA"/>
</dbReference>
<comment type="caution">
    <text evidence="2">The sequence shown here is derived from an EMBL/GenBank/DDBJ whole genome shotgun (WGS) entry which is preliminary data.</text>
</comment>
<reference evidence="2 3" key="1">
    <citation type="submission" date="2017-06" db="EMBL/GenBank/DDBJ databases">
        <title>Draft genome sequence of a variant of Elsinoe murrayae.</title>
        <authorList>
            <person name="Cheng Q."/>
        </authorList>
    </citation>
    <scope>NUCLEOTIDE SEQUENCE [LARGE SCALE GENOMIC DNA]</scope>
    <source>
        <strain evidence="2 3">CQ-2017a</strain>
    </source>
</reference>